<dbReference type="Proteomes" id="UP000198280">
    <property type="component" value="Unassembled WGS sequence"/>
</dbReference>
<gene>
    <name evidence="1" type="ORF">SAMN05216252_121125</name>
</gene>
<organism evidence="1 2">
    <name type="scientific">Actinacidiphila glaucinigra</name>
    <dbReference type="NCBI Taxonomy" id="235986"/>
    <lineage>
        <taxon>Bacteria</taxon>
        <taxon>Bacillati</taxon>
        <taxon>Actinomycetota</taxon>
        <taxon>Actinomycetes</taxon>
        <taxon>Kitasatosporales</taxon>
        <taxon>Streptomycetaceae</taxon>
        <taxon>Actinacidiphila</taxon>
    </lineage>
</organism>
<sequence length="44" mass="4720">MQPTERTLAVTGSTGRRYFIAVRQAFAAGWQPNAMLLASPDAAP</sequence>
<evidence type="ECO:0000313" key="1">
    <source>
        <dbReference type="EMBL" id="SNT34448.1"/>
    </source>
</evidence>
<evidence type="ECO:0000313" key="2">
    <source>
        <dbReference type="Proteomes" id="UP000198280"/>
    </source>
</evidence>
<keyword evidence="2" id="KW-1185">Reference proteome</keyword>
<proteinExistence type="predicted"/>
<dbReference type="EMBL" id="FZOF01000021">
    <property type="protein sequence ID" value="SNT34448.1"/>
    <property type="molecule type" value="Genomic_DNA"/>
</dbReference>
<dbReference type="AlphaFoldDB" id="A0A239LX49"/>
<accession>A0A239LX49</accession>
<name>A0A239LX49_9ACTN</name>
<reference evidence="1 2" key="1">
    <citation type="submission" date="2017-06" db="EMBL/GenBank/DDBJ databases">
        <authorList>
            <person name="Kim H.J."/>
            <person name="Triplett B.A."/>
        </authorList>
    </citation>
    <scope>NUCLEOTIDE SEQUENCE [LARGE SCALE GENOMIC DNA]</scope>
    <source>
        <strain evidence="1 2">CGMCC 4.1858</strain>
    </source>
</reference>
<protein>
    <submittedName>
        <fullName evidence="1">Uncharacterized protein</fullName>
    </submittedName>
</protein>